<dbReference type="GO" id="GO:1990904">
    <property type="term" value="C:ribonucleoprotein complex"/>
    <property type="evidence" value="ECO:0007669"/>
    <property type="project" value="UniProtKB-KW"/>
</dbReference>
<dbReference type="SUPFAM" id="SSF47973">
    <property type="entry name" value="Ribosomal protein S7"/>
    <property type="match status" value="1"/>
</dbReference>
<organism evidence="5">
    <name type="scientific">Guillardia theta</name>
    <name type="common">Cryptophyte</name>
    <name type="synonym">Cryptomonas phi</name>
    <dbReference type="NCBI Taxonomy" id="55529"/>
    <lineage>
        <taxon>Eukaryota</taxon>
        <taxon>Cryptophyceae</taxon>
        <taxon>Pyrenomonadales</taxon>
        <taxon>Geminigeraceae</taxon>
        <taxon>Guillardia</taxon>
    </lineage>
</organism>
<evidence type="ECO:0000256" key="3">
    <source>
        <dbReference type="ARBA" id="ARBA00023274"/>
    </source>
</evidence>
<evidence type="ECO:0000259" key="4">
    <source>
        <dbReference type="Pfam" id="PF00177"/>
    </source>
</evidence>
<feature type="domain" description="Small ribosomal subunit protein uS7" evidence="4">
    <location>
        <begin position="10"/>
        <end position="144"/>
    </location>
</feature>
<evidence type="ECO:0000256" key="1">
    <source>
        <dbReference type="ARBA" id="ARBA00007151"/>
    </source>
</evidence>
<dbReference type="GO" id="GO:0005840">
    <property type="term" value="C:ribosome"/>
    <property type="evidence" value="ECO:0007669"/>
    <property type="project" value="UniProtKB-KW"/>
</dbReference>
<name>A0A481WAT6_GUITH</name>
<keyword evidence="2 5" id="KW-0689">Ribosomal protein</keyword>
<dbReference type="Pfam" id="PF00177">
    <property type="entry name" value="Ribosomal_S7"/>
    <property type="match status" value="1"/>
</dbReference>
<dbReference type="InterPro" id="IPR023798">
    <property type="entry name" value="Ribosomal_uS7_dom"/>
</dbReference>
<accession>A0A481WAT6</accession>
<keyword evidence="3" id="KW-0687">Ribonucleoprotein</keyword>
<comment type="similarity">
    <text evidence="1">Belongs to the universal ribosomal protein uS7 family.</text>
</comment>
<sequence length="151" mass="17696">MEQRNTKINALNYKYIVLSLIKHIQRNGLKERLELIFKKSFSIIKKSLNKEPLVVLNRALENCKPFCEIKSVRISGSNYKVPVEISVKRQKTLVCRWIFANTLSRSKTTELAANLANEIIDTYNYSSKTIKLCEDFHKVAESNKMYIRFYK</sequence>
<reference evidence="5" key="2">
    <citation type="submission" date="2018-09" db="EMBL/GenBank/DDBJ databases">
        <authorList>
            <person name="Suo F.Y."/>
            <person name="Ma Y.F."/>
            <person name="Huang L.D."/>
        </authorList>
    </citation>
    <scope>NUCLEOTIDE SEQUENCE</scope>
</reference>
<dbReference type="GO" id="GO:0006412">
    <property type="term" value="P:translation"/>
    <property type="evidence" value="ECO:0007669"/>
    <property type="project" value="InterPro"/>
</dbReference>
<evidence type="ECO:0000256" key="2">
    <source>
        <dbReference type="ARBA" id="ARBA00022980"/>
    </source>
</evidence>
<dbReference type="AlphaFoldDB" id="A0A481WAT6"/>
<keyword evidence="5" id="KW-0496">Mitochondrion</keyword>
<protein>
    <submittedName>
        <fullName evidence="5">Ribosomal protein S7</fullName>
    </submittedName>
</protein>
<dbReference type="Gene3D" id="1.10.455.10">
    <property type="entry name" value="Ribosomal protein S7 domain"/>
    <property type="match status" value="1"/>
</dbReference>
<dbReference type="EMBL" id="MH844545">
    <property type="protein sequence ID" value="QBJ06310.1"/>
    <property type="molecule type" value="Genomic_DNA"/>
</dbReference>
<dbReference type="InterPro" id="IPR000235">
    <property type="entry name" value="Ribosomal_uS7"/>
</dbReference>
<dbReference type="PIRSF" id="PIRSF002122">
    <property type="entry name" value="RPS7p_RPS7a_RPS5e_RPS7o"/>
    <property type="match status" value="1"/>
</dbReference>
<dbReference type="RefSeq" id="YP_009577924.1">
    <property type="nucleotide sequence ID" value="NC_041490.1"/>
</dbReference>
<reference evidence="5" key="1">
    <citation type="journal article" date="2018" name="Mitochondrial DNA Part B Resour">
        <title>The complete mitochondrial genome of a transitional form in secondary endosymbiotic Cryptophyte algae Guillardia theta strain CCMP2712.</title>
        <authorList>
            <person name="Suo F."/>
            <person name="Ma Y."/>
            <person name="Manzilamu Z."/>
            <person name="Huang L."/>
        </authorList>
    </citation>
    <scope>NUCLEOTIDE SEQUENCE</scope>
</reference>
<proteinExistence type="inferred from homology"/>
<geneLocation type="mitochondrion" evidence="5"/>
<gene>
    <name evidence="5" type="primary">rps7</name>
</gene>
<evidence type="ECO:0000313" key="5">
    <source>
        <dbReference type="EMBL" id="QBJ06310.1"/>
    </source>
</evidence>
<dbReference type="GeneID" id="39703312"/>
<dbReference type="PANTHER" id="PTHR11205">
    <property type="entry name" value="RIBOSOMAL PROTEIN S7"/>
    <property type="match status" value="1"/>
</dbReference>
<dbReference type="InterPro" id="IPR036823">
    <property type="entry name" value="Ribosomal_uS7_dom_sf"/>
</dbReference>